<dbReference type="AlphaFoldDB" id="A0A9D2MQQ0"/>
<accession>A0A9D2MQQ0</accession>
<dbReference type="InterPro" id="IPR014198">
    <property type="entry name" value="Spore_III_AB"/>
</dbReference>
<name>A0A9D2MQQ0_9FIRM</name>
<dbReference type="Proteomes" id="UP000886883">
    <property type="component" value="Unassembled WGS sequence"/>
</dbReference>
<proteinExistence type="predicted"/>
<dbReference type="EMBL" id="DWXE01000020">
    <property type="protein sequence ID" value="HJB90939.1"/>
    <property type="molecule type" value="Genomic_DNA"/>
</dbReference>
<evidence type="ECO:0000313" key="2">
    <source>
        <dbReference type="Proteomes" id="UP000886883"/>
    </source>
</evidence>
<protein>
    <submittedName>
        <fullName evidence="1">Stage III sporulation protein AB</fullName>
    </submittedName>
</protein>
<sequence length="173" mass="18598">MLAAVGACLTVLGAAGAGGCICLERGRRIDRLSVFVQAFSLMAGEIAYSRISLPEVFLELGSRLDDASLGEVFSGMGSRLCDGSGQDIRTIWGEEMGNYLRRTELTPGEKELILSFPSSVWYLDGGRQQAAVEAFSQRFLEEARRAGQTQREENRITMAVSVACGALAAILLA</sequence>
<organism evidence="1 2">
    <name type="scientific">Candidatus Eisenbergiella merdigallinarum</name>
    <dbReference type="NCBI Taxonomy" id="2838552"/>
    <lineage>
        <taxon>Bacteria</taxon>
        <taxon>Bacillati</taxon>
        <taxon>Bacillota</taxon>
        <taxon>Clostridia</taxon>
        <taxon>Lachnospirales</taxon>
        <taxon>Lachnospiraceae</taxon>
        <taxon>Eisenbergiella</taxon>
    </lineage>
</organism>
<dbReference type="Pfam" id="PF09548">
    <property type="entry name" value="Spore_III_AB"/>
    <property type="match status" value="1"/>
</dbReference>
<evidence type="ECO:0000313" key="1">
    <source>
        <dbReference type="EMBL" id="HJB90939.1"/>
    </source>
</evidence>
<gene>
    <name evidence="1" type="ORF">H9763_05655</name>
</gene>
<comment type="caution">
    <text evidence="1">The sequence shown here is derived from an EMBL/GenBank/DDBJ whole genome shotgun (WGS) entry which is preliminary data.</text>
</comment>
<reference evidence="1" key="2">
    <citation type="submission" date="2021-04" db="EMBL/GenBank/DDBJ databases">
        <authorList>
            <person name="Gilroy R."/>
        </authorList>
    </citation>
    <scope>NUCLEOTIDE SEQUENCE</scope>
    <source>
        <strain evidence="1">USAMLcec3-2134</strain>
    </source>
</reference>
<reference evidence="1" key="1">
    <citation type="journal article" date="2021" name="PeerJ">
        <title>Extensive microbial diversity within the chicken gut microbiome revealed by metagenomics and culture.</title>
        <authorList>
            <person name="Gilroy R."/>
            <person name="Ravi A."/>
            <person name="Getino M."/>
            <person name="Pursley I."/>
            <person name="Horton D.L."/>
            <person name="Alikhan N.F."/>
            <person name="Baker D."/>
            <person name="Gharbi K."/>
            <person name="Hall N."/>
            <person name="Watson M."/>
            <person name="Adriaenssens E.M."/>
            <person name="Foster-Nyarko E."/>
            <person name="Jarju S."/>
            <person name="Secka A."/>
            <person name="Antonio M."/>
            <person name="Oren A."/>
            <person name="Chaudhuri R.R."/>
            <person name="La Ragione R."/>
            <person name="Hildebrand F."/>
            <person name="Pallen M.J."/>
        </authorList>
    </citation>
    <scope>NUCLEOTIDE SEQUENCE</scope>
    <source>
        <strain evidence="1">USAMLcec3-2134</strain>
    </source>
</reference>